<dbReference type="Proteomes" id="UP001165960">
    <property type="component" value="Unassembled WGS sequence"/>
</dbReference>
<name>A0ACC2RMA1_9FUNG</name>
<gene>
    <name evidence="1" type="ORF">DSO57_1006758</name>
</gene>
<sequence length="79" mass="8981">MPCFVAKPAELLPNTKKPKYHIIPDATHKTVMQLMEKRPDYKKAAAIVGILEKSAHRLQKTYLKTATVVSLTPWYLTLC</sequence>
<proteinExistence type="predicted"/>
<comment type="caution">
    <text evidence="1">The sequence shown here is derived from an EMBL/GenBank/DDBJ whole genome shotgun (WGS) entry which is preliminary data.</text>
</comment>
<dbReference type="EMBL" id="QTSX02007119">
    <property type="protein sequence ID" value="KAJ9051217.1"/>
    <property type="molecule type" value="Genomic_DNA"/>
</dbReference>
<reference evidence="1" key="1">
    <citation type="submission" date="2022-04" db="EMBL/GenBank/DDBJ databases">
        <title>Genome of the entomopathogenic fungus Entomophthora muscae.</title>
        <authorList>
            <person name="Elya C."/>
            <person name="Lovett B.R."/>
            <person name="Lee E."/>
            <person name="Macias A.M."/>
            <person name="Hajek A.E."/>
            <person name="De Bivort B.L."/>
            <person name="Kasson M.T."/>
            <person name="De Fine Licht H.H."/>
            <person name="Stajich J.E."/>
        </authorList>
    </citation>
    <scope>NUCLEOTIDE SEQUENCE</scope>
    <source>
        <strain evidence="1">Berkeley</strain>
    </source>
</reference>
<keyword evidence="2" id="KW-1185">Reference proteome</keyword>
<evidence type="ECO:0000313" key="1">
    <source>
        <dbReference type="EMBL" id="KAJ9051217.1"/>
    </source>
</evidence>
<accession>A0ACC2RMA1</accession>
<evidence type="ECO:0000313" key="2">
    <source>
        <dbReference type="Proteomes" id="UP001165960"/>
    </source>
</evidence>
<protein>
    <submittedName>
        <fullName evidence="1">Uncharacterized protein</fullName>
    </submittedName>
</protein>
<organism evidence="1 2">
    <name type="scientific">Entomophthora muscae</name>
    <dbReference type="NCBI Taxonomy" id="34485"/>
    <lineage>
        <taxon>Eukaryota</taxon>
        <taxon>Fungi</taxon>
        <taxon>Fungi incertae sedis</taxon>
        <taxon>Zoopagomycota</taxon>
        <taxon>Entomophthoromycotina</taxon>
        <taxon>Entomophthoromycetes</taxon>
        <taxon>Entomophthorales</taxon>
        <taxon>Entomophthoraceae</taxon>
        <taxon>Entomophthora</taxon>
    </lineage>
</organism>